<dbReference type="STRING" id="44252.DJ90_765"/>
<evidence type="ECO:0000313" key="4">
    <source>
        <dbReference type="EMBL" id="KFN10568.1"/>
    </source>
</evidence>
<proteinExistence type="predicted"/>
<dbReference type="Pfam" id="PF13343">
    <property type="entry name" value="SBP_bac_6"/>
    <property type="match status" value="1"/>
</dbReference>
<protein>
    <submittedName>
        <fullName evidence="4">Bacterial extracellular solute-binding family protein</fullName>
    </submittedName>
</protein>
<feature type="region of interest" description="Disordered" evidence="2">
    <location>
        <begin position="33"/>
        <end position="70"/>
    </location>
</feature>
<feature type="signal peptide" evidence="3">
    <location>
        <begin position="1"/>
        <end position="24"/>
    </location>
</feature>
<dbReference type="PATRIC" id="fig|44252.3.peg.1226"/>
<evidence type="ECO:0000313" key="5">
    <source>
        <dbReference type="Proteomes" id="UP000029278"/>
    </source>
</evidence>
<dbReference type="Proteomes" id="UP000029278">
    <property type="component" value="Unassembled WGS sequence"/>
</dbReference>
<organism evidence="4 5">
    <name type="scientific">Paenibacillus macerans</name>
    <name type="common">Bacillus macerans</name>
    <dbReference type="NCBI Taxonomy" id="44252"/>
    <lineage>
        <taxon>Bacteria</taxon>
        <taxon>Bacillati</taxon>
        <taxon>Bacillota</taxon>
        <taxon>Bacilli</taxon>
        <taxon>Bacillales</taxon>
        <taxon>Paenibacillaceae</taxon>
        <taxon>Paenibacillus</taxon>
    </lineage>
</organism>
<reference evidence="4 5" key="1">
    <citation type="submission" date="2014-04" db="EMBL/GenBank/DDBJ databases">
        <authorList>
            <person name="Bishop-Lilly K.A."/>
            <person name="Broomall S.M."/>
            <person name="Chain P.S."/>
            <person name="Chertkov O."/>
            <person name="Coyne S.R."/>
            <person name="Daligault H.E."/>
            <person name="Davenport K.W."/>
            <person name="Erkkila T."/>
            <person name="Frey K.G."/>
            <person name="Gibbons H.S."/>
            <person name="Gu W."/>
            <person name="Jaissle J."/>
            <person name="Johnson S.L."/>
            <person name="Koroleva G.I."/>
            <person name="Ladner J.T."/>
            <person name="Lo C.-C."/>
            <person name="Minogue T.D."/>
            <person name="Munk C."/>
            <person name="Palacios G.F."/>
            <person name="Redden C.L."/>
            <person name="Rosenzweig C.N."/>
            <person name="Scholz M.B."/>
            <person name="Teshima H."/>
            <person name="Xu Y."/>
        </authorList>
    </citation>
    <scope>NUCLEOTIDE SEQUENCE [LARGE SCALE GENOMIC DNA]</scope>
    <source>
        <strain evidence="4 5">8244</strain>
    </source>
</reference>
<dbReference type="SUPFAM" id="SSF53850">
    <property type="entry name" value="Periplasmic binding protein-like II"/>
    <property type="match status" value="1"/>
</dbReference>
<dbReference type="InterPro" id="IPR026045">
    <property type="entry name" value="Ferric-bd"/>
</dbReference>
<comment type="caution">
    <text evidence="4">The sequence shown here is derived from an EMBL/GenBank/DDBJ whole genome shotgun (WGS) entry which is preliminary data.</text>
</comment>
<dbReference type="PANTHER" id="PTHR30006">
    <property type="entry name" value="THIAMINE-BINDING PERIPLASMIC PROTEIN-RELATED"/>
    <property type="match status" value="1"/>
</dbReference>
<dbReference type="AlphaFoldDB" id="A0A090ZJN2"/>
<gene>
    <name evidence="4" type="ORF">DJ90_765</name>
</gene>
<sequence length="381" mass="40514">MKNKRNRGIGLLLLTLLLSLALTACGGAGGNGSGGAQNTAGGAGAEAAGNGSGAAQGADGGNAGSTEEPVKDEGTLTVYLNDFDDIIAEMFEKSTRYKVNLVTGNGAEIMSRIEAEKGNPHWDVVWADMMPSINGLGQQGQLLTGWTPDNAANLTETYRGYVPENKAYYPTGAHAAGVIVYNKNSFTEDLAPKSWADFAKPEYKDIIATADPAIAAPAYPFVARFFEQEGMDGGKAFFDSWFNNGLRVYPKNPQVVQALTAGEVKIAALQESNAYSMLASGEPIGIVWPEEGAPASVRVAAIQKDTKNLNAAKAFIEFLLDPKTQQELVDRGDEAYFEPSAAGAKPKEDRDPNAKLVATDAVWAAEHEAEIKQWFADKAVK</sequence>
<evidence type="ECO:0000256" key="2">
    <source>
        <dbReference type="SAM" id="MobiDB-lite"/>
    </source>
</evidence>
<dbReference type="OrthoDB" id="9791045at2"/>
<keyword evidence="1 3" id="KW-0732">Signal</keyword>
<keyword evidence="5" id="KW-1185">Reference proteome</keyword>
<dbReference type="RefSeq" id="WP_036619776.1">
    <property type="nucleotide sequence ID" value="NZ_JAKOBR010000128.1"/>
</dbReference>
<dbReference type="EMBL" id="JMQA01000018">
    <property type="protein sequence ID" value="KFN10568.1"/>
    <property type="molecule type" value="Genomic_DNA"/>
</dbReference>
<feature type="compositionally biased region" description="Low complexity" evidence="2">
    <location>
        <begin position="36"/>
        <end position="49"/>
    </location>
</feature>
<feature type="chain" id="PRO_5038521917" evidence="3">
    <location>
        <begin position="25"/>
        <end position="381"/>
    </location>
</feature>
<dbReference type="GeneID" id="77011523"/>
<dbReference type="PIRSF" id="PIRSF002825">
    <property type="entry name" value="CfbpA"/>
    <property type="match status" value="1"/>
</dbReference>
<feature type="compositionally biased region" description="Gly residues" evidence="2">
    <location>
        <begin position="50"/>
        <end position="63"/>
    </location>
</feature>
<evidence type="ECO:0000256" key="3">
    <source>
        <dbReference type="SAM" id="SignalP"/>
    </source>
</evidence>
<name>A0A090ZJN2_PAEMA</name>
<dbReference type="HOGENOM" id="CLU_026974_0_0_9"/>
<dbReference type="Gene3D" id="3.40.190.10">
    <property type="entry name" value="Periplasmic binding protein-like II"/>
    <property type="match status" value="2"/>
</dbReference>
<dbReference type="PROSITE" id="PS51257">
    <property type="entry name" value="PROKAR_LIPOPROTEIN"/>
    <property type="match status" value="1"/>
</dbReference>
<accession>A0A090ZJN2</accession>
<evidence type="ECO:0000256" key="1">
    <source>
        <dbReference type="ARBA" id="ARBA00022729"/>
    </source>
</evidence>